<name>A0A1I1CJS0_9PSEU</name>
<dbReference type="GO" id="GO:0046872">
    <property type="term" value="F:metal ion binding"/>
    <property type="evidence" value="ECO:0007669"/>
    <property type="project" value="UniProtKB-KW"/>
</dbReference>
<dbReference type="RefSeq" id="WP_177242870.1">
    <property type="nucleotide sequence ID" value="NZ_FOKG01000032.1"/>
</dbReference>
<protein>
    <submittedName>
        <fullName evidence="10">Ferredoxin-NADP reductase</fullName>
    </submittedName>
</protein>
<evidence type="ECO:0000256" key="6">
    <source>
        <dbReference type="ARBA" id="ARBA00023002"/>
    </source>
</evidence>
<evidence type="ECO:0000256" key="1">
    <source>
        <dbReference type="ARBA" id="ARBA00001974"/>
    </source>
</evidence>
<accession>A0A1I1CJS0</accession>
<proteinExistence type="predicted"/>
<gene>
    <name evidence="10" type="ORF">SAMN05216266_13214</name>
</gene>
<dbReference type="SUPFAM" id="SSF63380">
    <property type="entry name" value="Riboflavin synthase domain-like"/>
    <property type="match status" value="1"/>
</dbReference>
<keyword evidence="2" id="KW-0285">Flavoprotein</keyword>
<dbReference type="PANTHER" id="PTHR47354:SF6">
    <property type="entry name" value="NADH OXIDOREDUCTASE HCR"/>
    <property type="match status" value="1"/>
</dbReference>
<keyword evidence="11" id="KW-1185">Reference proteome</keyword>
<evidence type="ECO:0000256" key="8">
    <source>
        <dbReference type="ARBA" id="ARBA00023014"/>
    </source>
</evidence>
<dbReference type="SUPFAM" id="SSF52343">
    <property type="entry name" value="Ferredoxin reductase-like, C-terminal NADP-linked domain"/>
    <property type="match status" value="1"/>
</dbReference>
<dbReference type="Pfam" id="PF00970">
    <property type="entry name" value="FAD_binding_6"/>
    <property type="match status" value="1"/>
</dbReference>
<dbReference type="GO" id="GO:0016491">
    <property type="term" value="F:oxidoreductase activity"/>
    <property type="evidence" value="ECO:0007669"/>
    <property type="project" value="UniProtKB-KW"/>
</dbReference>
<dbReference type="InterPro" id="IPR008333">
    <property type="entry name" value="Cbr1-like_FAD-bd_dom"/>
</dbReference>
<dbReference type="Proteomes" id="UP000243799">
    <property type="component" value="Unassembled WGS sequence"/>
</dbReference>
<evidence type="ECO:0000256" key="5">
    <source>
        <dbReference type="ARBA" id="ARBA00022827"/>
    </source>
</evidence>
<dbReference type="GO" id="GO:0051537">
    <property type="term" value="F:2 iron, 2 sulfur cluster binding"/>
    <property type="evidence" value="ECO:0007669"/>
    <property type="project" value="UniProtKB-KW"/>
</dbReference>
<evidence type="ECO:0000313" key="10">
    <source>
        <dbReference type="EMBL" id="SFB62921.1"/>
    </source>
</evidence>
<evidence type="ECO:0000256" key="3">
    <source>
        <dbReference type="ARBA" id="ARBA00022714"/>
    </source>
</evidence>
<dbReference type="AlphaFoldDB" id="A0A1I1CJS0"/>
<dbReference type="Gene3D" id="3.40.50.80">
    <property type="entry name" value="Nucleotide-binding domain of ferredoxin-NADP reductase (FNR) module"/>
    <property type="match status" value="1"/>
</dbReference>
<dbReference type="PROSITE" id="PS51384">
    <property type="entry name" value="FAD_FR"/>
    <property type="match status" value="1"/>
</dbReference>
<comment type="cofactor">
    <cofactor evidence="1">
        <name>FAD</name>
        <dbReference type="ChEBI" id="CHEBI:57692"/>
    </cofactor>
</comment>
<evidence type="ECO:0000256" key="7">
    <source>
        <dbReference type="ARBA" id="ARBA00023004"/>
    </source>
</evidence>
<dbReference type="PANTHER" id="PTHR47354">
    <property type="entry name" value="NADH OXIDOREDUCTASE HCR"/>
    <property type="match status" value="1"/>
</dbReference>
<dbReference type="InterPro" id="IPR017938">
    <property type="entry name" value="Riboflavin_synthase-like_b-brl"/>
</dbReference>
<evidence type="ECO:0000256" key="4">
    <source>
        <dbReference type="ARBA" id="ARBA00022723"/>
    </source>
</evidence>
<dbReference type="PRINTS" id="PR00410">
    <property type="entry name" value="PHEHYDRXLASE"/>
</dbReference>
<keyword evidence="8" id="KW-0411">Iron-sulfur</keyword>
<keyword evidence="5" id="KW-0274">FAD</keyword>
<evidence type="ECO:0000313" key="11">
    <source>
        <dbReference type="Proteomes" id="UP000243799"/>
    </source>
</evidence>
<dbReference type="InterPro" id="IPR039261">
    <property type="entry name" value="FNR_nucleotide-bd"/>
</dbReference>
<keyword evidence="3" id="KW-0001">2Fe-2S</keyword>
<feature type="domain" description="FAD-binding FR-type" evidence="9">
    <location>
        <begin position="13"/>
        <end position="148"/>
    </location>
</feature>
<sequence>MFVRPAGRGIPAPWWTRFEPIRLRQLATPTGVDQFFELAHPLITVRDACAEITSVSRRAYTVLSAELRPGRDWGGFRAGQRVGLTVDINGVPKSRCFSPVSSQHRADGRIELLIQADRGVPVARYLYRHAAPGTVVGLAAPEGEFTLPAAPAGDILLVSEGVGIAPVLSMMRTLADECHRGRVALMHHGSVPVQAEELAQLAAAGPGFQIHVETACGGAPRLDVQHLDVVAPWFREASTFLCGSPELARSARTLYRRHGIGDRLRIEDPGGPVSVGSEC</sequence>
<dbReference type="STRING" id="490629.SAMN05216266_13214"/>
<dbReference type="InterPro" id="IPR017927">
    <property type="entry name" value="FAD-bd_FR_type"/>
</dbReference>
<keyword evidence="4" id="KW-0479">Metal-binding</keyword>
<keyword evidence="7" id="KW-0408">Iron</keyword>
<evidence type="ECO:0000259" key="9">
    <source>
        <dbReference type="PROSITE" id="PS51384"/>
    </source>
</evidence>
<dbReference type="InterPro" id="IPR050415">
    <property type="entry name" value="MRET"/>
</dbReference>
<organism evidence="10 11">
    <name type="scientific">Amycolatopsis marina</name>
    <dbReference type="NCBI Taxonomy" id="490629"/>
    <lineage>
        <taxon>Bacteria</taxon>
        <taxon>Bacillati</taxon>
        <taxon>Actinomycetota</taxon>
        <taxon>Actinomycetes</taxon>
        <taxon>Pseudonocardiales</taxon>
        <taxon>Pseudonocardiaceae</taxon>
        <taxon>Amycolatopsis</taxon>
    </lineage>
</organism>
<evidence type="ECO:0000256" key="2">
    <source>
        <dbReference type="ARBA" id="ARBA00022630"/>
    </source>
</evidence>
<reference evidence="11" key="1">
    <citation type="submission" date="2016-10" db="EMBL/GenBank/DDBJ databases">
        <authorList>
            <person name="Varghese N."/>
            <person name="Submissions S."/>
        </authorList>
    </citation>
    <scope>NUCLEOTIDE SEQUENCE [LARGE SCALE GENOMIC DNA]</scope>
    <source>
        <strain evidence="11">CGMCC 4.3568</strain>
    </source>
</reference>
<dbReference type="EMBL" id="FOKG01000032">
    <property type="protein sequence ID" value="SFB62921.1"/>
    <property type="molecule type" value="Genomic_DNA"/>
</dbReference>
<dbReference type="Gene3D" id="2.40.30.10">
    <property type="entry name" value="Translation factors"/>
    <property type="match status" value="1"/>
</dbReference>
<keyword evidence="6" id="KW-0560">Oxidoreductase</keyword>